<organism evidence="1 2">
    <name type="scientific">Tannerella forsythia</name>
    <name type="common">Bacteroides forsythus</name>
    <dbReference type="NCBI Taxonomy" id="28112"/>
    <lineage>
        <taxon>Bacteria</taxon>
        <taxon>Pseudomonadati</taxon>
        <taxon>Bacteroidota</taxon>
        <taxon>Bacteroidia</taxon>
        <taxon>Bacteroidales</taxon>
        <taxon>Tannerellaceae</taxon>
        <taxon>Tannerella</taxon>
    </lineage>
</organism>
<comment type="caution">
    <text evidence="1">The sequence shown here is derived from an EMBL/GenBank/DDBJ whole genome shotgun (WGS) entry which is preliminary data.</text>
</comment>
<dbReference type="Proteomes" id="UP000278609">
    <property type="component" value="Unassembled WGS sequence"/>
</dbReference>
<dbReference type="InterPro" id="IPR011990">
    <property type="entry name" value="TPR-like_helical_dom_sf"/>
</dbReference>
<evidence type="ECO:0000313" key="2">
    <source>
        <dbReference type="Proteomes" id="UP000278609"/>
    </source>
</evidence>
<reference evidence="1 2" key="1">
    <citation type="submission" date="2018-11" db="EMBL/GenBank/DDBJ databases">
        <title>Genomes From Bacteria Associated with the Canine Oral Cavity: a Test Case for Automated Genome-Based Taxonomic Assignment.</title>
        <authorList>
            <person name="Coil D.A."/>
            <person name="Jospin G."/>
            <person name="Darling A.E."/>
            <person name="Wallis C."/>
            <person name="Davis I.J."/>
            <person name="Harris S."/>
            <person name="Eisen J.A."/>
            <person name="Holcombe L.J."/>
            <person name="O'Flynn C."/>
        </authorList>
    </citation>
    <scope>NUCLEOTIDE SEQUENCE [LARGE SCALE GENOMIC DNA]</scope>
    <source>
        <strain evidence="1 2">OH2617_COT-023</strain>
    </source>
</reference>
<dbReference type="EMBL" id="RQYS01000028">
    <property type="protein sequence ID" value="RRD60406.1"/>
    <property type="molecule type" value="Genomic_DNA"/>
</dbReference>
<dbReference type="SUPFAM" id="SSF48452">
    <property type="entry name" value="TPR-like"/>
    <property type="match status" value="1"/>
</dbReference>
<dbReference type="OrthoDB" id="1109828at2"/>
<dbReference type="AlphaFoldDB" id="A0A3P1XQR0"/>
<protein>
    <submittedName>
        <fullName evidence="1">SusD/RagB family nutrient-binding outer membrane lipoprotein</fullName>
    </submittedName>
</protein>
<name>A0A3P1XQR0_TANFO</name>
<evidence type="ECO:0000313" key="1">
    <source>
        <dbReference type="EMBL" id="RRD60406.1"/>
    </source>
</evidence>
<dbReference type="Pfam" id="PF12741">
    <property type="entry name" value="SusD-like"/>
    <property type="match status" value="2"/>
</dbReference>
<dbReference type="Gene3D" id="1.25.40.390">
    <property type="match status" value="2"/>
</dbReference>
<sequence length="653" mass="74991">MKKIINYIFMTGLLVLANACSDFDEINNDPNAASEDQINVMWMLNKSITDAQMDPHIQERIFVYYWMDAARMQRFGYISLGNNNDGFNHDYLNSYISNWMKSAKQMVDLADKQLNENKLTSQHDIAMTKNMKEVGRIWYVYLLSEFTDNFGPAPLDAFQTKTPTYSSVKDVYYFMLQELKDAQSKIDVSVKPEDSEKKFDRAYEFDFAKWVKYANSMRMRLAMRLSEVDPAKAKAEFEDAAKNSYISSTDDVFRVKERDGWDPLAGVMSRSWNAFTMGATFANIVVGLGGVKTSDLLTAAKYQPYIKAKNYLGRRLQDHWPSYTNDPYTGFFMDGLPYSIDPRFFTVYTLPLDDEHNFNPAIVKKDGKDVANKDSIFYLYKVAEQVPEGAKPTKVDSINVKYAINGYSNGSWGDAGSANGALSVSYKTAPVISKQYRKSENHRVFFGNWESFFLIAEAALRGWNVAMPAKTAYENGIKASFAYNKADESKLSDYLKSEDYNRVGTSVSWDHTAEPPTSVEMDIVNGYTHKAEKYMYKYPVASQTLYGKALNDHLSKIITQKYIAQMPWLPLEVWNDHRRLGLPFFENPAVEKPLTRMTWLTKDNVKNSQNYKFFSQRIKYPSSLENSNPEGYKQAIEKLGENEVFTPLWWAKH</sequence>
<dbReference type="InterPro" id="IPR024302">
    <property type="entry name" value="SusD-like"/>
</dbReference>
<keyword evidence="1" id="KW-0449">Lipoprotein</keyword>
<dbReference type="RefSeq" id="WP_124751629.1">
    <property type="nucleotide sequence ID" value="NZ_RQYS01000028.1"/>
</dbReference>
<gene>
    <name evidence="1" type="ORF">EII40_07375</name>
</gene>
<proteinExistence type="predicted"/>
<accession>A0A3P1XQR0</accession>